<keyword evidence="1" id="KW-0472">Membrane</keyword>
<evidence type="ECO:0000313" key="3">
    <source>
        <dbReference type="Proteomes" id="UP000682403"/>
    </source>
</evidence>
<organism evidence="2 3">
    <name type="scientific">Metabacillus flavus</name>
    <dbReference type="NCBI Taxonomy" id="2823519"/>
    <lineage>
        <taxon>Bacteria</taxon>
        <taxon>Bacillati</taxon>
        <taxon>Bacillota</taxon>
        <taxon>Bacilli</taxon>
        <taxon>Bacillales</taxon>
        <taxon>Bacillaceae</taxon>
        <taxon>Metabacillus</taxon>
    </lineage>
</organism>
<accession>A0ABS5LEU1</accession>
<dbReference type="Proteomes" id="UP000682403">
    <property type="component" value="Unassembled WGS sequence"/>
</dbReference>
<protein>
    <recommendedName>
        <fullName evidence="4">Spore coat protein</fullName>
    </recommendedName>
</protein>
<evidence type="ECO:0008006" key="4">
    <source>
        <dbReference type="Google" id="ProtNLM"/>
    </source>
</evidence>
<gene>
    <name evidence="2" type="ORF">J9317_10875</name>
</gene>
<dbReference type="EMBL" id="JAGVRK010000001">
    <property type="protein sequence ID" value="MBS2969267.1"/>
    <property type="molecule type" value="Genomic_DNA"/>
</dbReference>
<keyword evidence="3" id="KW-1185">Reference proteome</keyword>
<dbReference type="RefSeq" id="WP_211558501.1">
    <property type="nucleotide sequence ID" value="NZ_JAGVRK010000001.1"/>
</dbReference>
<evidence type="ECO:0000313" key="2">
    <source>
        <dbReference type="EMBL" id="MBS2969267.1"/>
    </source>
</evidence>
<keyword evidence="1" id="KW-0812">Transmembrane</keyword>
<comment type="caution">
    <text evidence="2">The sequence shown here is derived from an EMBL/GenBank/DDBJ whole genome shotgun (WGS) entry which is preliminary data.</text>
</comment>
<keyword evidence="1" id="KW-1133">Transmembrane helix</keyword>
<evidence type="ECO:0000256" key="1">
    <source>
        <dbReference type="SAM" id="Phobius"/>
    </source>
</evidence>
<sequence>MSQNYYNMCCQHHGKNVRITDRFGNVHTGRIVNVTRSRVFIQPNGPRPRGAFGMGYYGRGYGYNSYFPAYGIGLGFITGFAVGSLLFF</sequence>
<proteinExistence type="predicted"/>
<reference evidence="2 3" key="1">
    <citation type="submission" date="2021-04" db="EMBL/GenBank/DDBJ databases">
        <title>Metabacillus sp. strain KIGAM252 whole genome sequence.</title>
        <authorList>
            <person name="Seo M.-J."/>
            <person name="Cho E.-S."/>
            <person name="Hwang C.Y."/>
            <person name="Yoon D.J."/>
        </authorList>
    </citation>
    <scope>NUCLEOTIDE SEQUENCE [LARGE SCALE GENOMIC DNA]</scope>
    <source>
        <strain evidence="2 3">KIGAM252</strain>
    </source>
</reference>
<feature type="transmembrane region" description="Helical" evidence="1">
    <location>
        <begin position="67"/>
        <end position="87"/>
    </location>
</feature>
<name>A0ABS5LEU1_9BACI</name>